<evidence type="ECO:0000313" key="3">
    <source>
        <dbReference type="EMBL" id="AUB40343.1"/>
    </source>
</evidence>
<keyword evidence="3" id="KW-0418">Kinase</keyword>
<accession>A0A2K8SYB7</accession>
<sequence length="136" mass="16036">MTYDSEDVQKILQIALARKQEGGFSREQLREMASDLGISSDILEATENKWLAEEEEERLRRTFNTFRRRTFRANLVSFVAVNLFLILLNLITSPSYFWAIFPVLGWGLGLFFHWWSVYQSKSDGYEIAFQNWRAKI</sequence>
<dbReference type="KEGG" id="nfl:COO91_06352"/>
<organism evidence="3 4">
    <name type="scientific">Nostoc flagelliforme CCNUN1</name>
    <dbReference type="NCBI Taxonomy" id="2038116"/>
    <lineage>
        <taxon>Bacteria</taxon>
        <taxon>Bacillati</taxon>
        <taxon>Cyanobacteriota</taxon>
        <taxon>Cyanophyceae</taxon>
        <taxon>Nostocales</taxon>
        <taxon>Nostocaceae</taxon>
        <taxon>Nostoc</taxon>
    </lineage>
</organism>
<dbReference type="RefSeq" id="WP_100901083.1">
    <property type="nucleotide sequence ID" value="NZ_CAWNNC010000001.1"/>
</dbReference>
<dbReference type="AlphaFoldDB" id="A0A2K8SYB7"/>
<keyword evidence="1" id="KW-0812">Transmembrane</keyword>
<name>A0A2K8SYB7_9NOSO</name>
<protein>
    <submittedName>
        <fullName evidence="3">Sensor histidine kinase YesM</fullName>
    </submittedName>
</protein>
<evidence type="ECO:0000313" key="4">
    <source>
        <dbReference type="Proteomes" id="UP000232003"/>
    </source>
</evidence>
<dbReference type="Proteomes" id="UP000232003">
    <property type="component" value="Chromosome"/>
</dbReference>
<feature type="transmembrane region" description="Helical" evidence="1">
    <location>
        <begin position="71"/>
        <end position="90"/>
    </location>
</feature>
<keyword evidence="3" id="KW-0808">Transferase</keyword>
<keyword evidence="1" id="KW-1133">Transmembrane helix</keyword>
<dbReference type="OrthoDB" id="560236at2"/>
<reference evidence="3 4" key="1">
    <citation type="submission" date="2017-11" db="EMBL/GenBank/DDBJ databases">
        <title>Complete genome of a free-living desiccation-tolerant cyanobacterium and its photosynthetic adaptation to extreme terrestrial habitat.</title>
        <authorList>
            <person name="Shang J."/>
        </authorList>
    </citation>
    <scope>NUCLEOTIDE SEQUENCE [LARGE SCALE GENOMIC DNA]</scope>
    <source>
        <strain evidence="3 4">CCNUN1</strain>
    </source>
</reference>
<evidence type="ECO:0000259" key="2">
    <source>
        <dbReference type="Pfam" id="PF13239"/>
    </source>
</evidence>
<dbReference type="EMBL" id="CP024785">
    <property type="protein sequence ID" value="AUB40343.1"/>
    <property type="molecule type" value="Genomic_DNA"/>
</dbReference>
<gene>
    <name evidence="3" type="ORF">COO91_06352</name>
</gene>
<keyword evidence="4" id="KW-1185">Reference proteome</keyword>
<evidence type="ECO:0000256" key="1">
    <source>
        <dbReference type="SAM" id="Phobius"/>
    </source>
</evidence>
<keyword evidence="1" id="KW-0472">Membrane</keyword>
<feature type="domain" description="2TM" evidence="2">
    <location>
        <begin position="61"/>
        <end position="135"/>
    </location>
</feature>
<dbReference type="Pfam" id="PF13239">
    <property type="entry name" value="2TM"/>
    <property type="match status" value="1"/>
</dbReference>
<dbReference type="GO" id="GO:0016301">
    <property type="term" value="F:kinase activity"/>
    <property type="evidence" value="ECO:0007669"/>
    <property type="project" value="UniProtKB-KW"/>
</dbReference>
<dbReference type="InterPro" id="IPR025698">
    <property type="entry name" value="2TM_dom"/>
</dbReference>
<proteinExistence type="predicted"/>
<feature type="transmembrane region" description="Helical" evidence="1">
    <location>
        <begin position="96"/>
        <end position="115"/>
    </location>
</feature>